<protein>
    <submittedName>
        <fullName evidence="1">Uncharacterized protein</fullName>
    </submittedName>
</protein>
<accession>A0A381T3N3</accession>
<feature type="non-terminal residue" evidence="1">
    <location>
        <position position="1"/>
    </location>
</feature>
<evidence type="ECO:0000313" key="1">
    <source>
        <dbReference type="EMBL" id="SVA09217.1"/>
    </source>
</evidence>
<gene>
    <name evidence="1" type="ORF">METZ01_LOCUS62071</name>
</gene>
<reference evidence="1" key="1">
    <citation type="submission" date="2018-05" db="EMBL/GenBank/DDBJ databases">
        <authorList>
            <person name="Lanie J.A."/>
            <person name="Ng W.-L."/>
            <person name="Kazmierczak K.M."/>
            <person name="Andrzejewski T.M."/>
            <person name="Davidsen T.M."/>
            <person name="Wayne K.J."/>
            <person name="Tettelin H."/>
            <person name="Glass J.I."/>
            <person name="Rusch D."/>
            <person name="Podicherti R."/>
            <person name="Tsui H.-C.T."/>
            <person name="Winkler M.E."/>
        </authorList>
    </citation>
    <scope>NUCLEOTIDE SEQUENCE</scope>
</reference>
<proteinExistence type="predicted"/>
<dbReference type="EMBL" id="UINC01003784">
    <property type="protein sequence ID" value="SVA09217.1"/>
    <property type="molecule type" value="Genomic_DNA"/>
</dbReference>
<name>A0A381T3N3_9ZZZZ</name>
<dbReference type="AlphaFoldDB" id="A0A381T3N3"/>
<organism evidence="1">
    <name type="scientific">marine metagenome</name>
    <dbReference type="NCBI Taxonomy" id="408172"/>
    <lineage>
        <taxon>unclassified sequences</taxon>
        <taxon>metagenomes</taxon>
        <taxon>ecological metagenomes</taxon>
    </lineage>
</organism>
<sequence length="53" mass="6270">VLRHGFTPEFDTLIIKFNNLTVLFLKYKKVAGRIFENPPFIYGCVVHQIMITW</sequence>